<dbReference type="Pfam" id="PF00270">
    <property type="entry name" value="DEAD"/>
    <property type="match status" value="1"/>
</dbReference>
<dbReference type="InterPro" id="IPR001650">
    <property type="entry name" value="Helicase_C-like"/>
</dbReference>
<dbReference type="Pfam" id="PF19833">
    <property type="entry name" value="RecG_dom3_C"/>
    <property type="match status" value="1"/>
</dbReference>
<dbReference type="GO" id="GO:0006281">
    <property type="term" value="P:DNA repair"/>
    <property type="evidence" value="ECO:0007669"/>
    <property type="project" value="UniProtKB-UniRule"/>
</dbReference>
<dbReference type="EMBL" id="JABEVX010000004">
    <property type="protein sequence ID" value="NNT72172.1"/>
    <property type="molecule type" value="Genomic_DNA"/>
</dbReference>
<keyword evidence="19" id="KW-1185">Reference proteome</keyword>
<gene>
    <name evidence="18" type="primary">recG</name>
    <name evidence="18" type="ORF">HKT18_08110</name>
</gene>
<evidence type="ECO:0000313" key="19">
    <source>
        <dbReference type="Proteomes" id="UP000536509"/>
    </source>
</evidence>
<evidence type="ECO:0000256" key="11">
    <source>
        <dbReference type="ARBA" id="ARBA00023235"/>
    </source>
</evidence>
<evidence type="ECO:0000256" key="8">
    <source>
        <dbReference type="ARBA" id="ARBA00023125"/>
    </source>
</evidence>
<keyword evidence="6 15" id="KW-0347">Helicase</keyword>
<evidence type="ECO:0000256" key="13">
    <source>
        <dbReference type="ARBA" id="ARBA00034808"/>
    </source>
</evidence>
<evidence type="ECO:0000256" key="4">
    <source>
        <dbReference type="ARBA" id="ARBA00022763"/>
    </source>
</evidence>
<comment type="similarity">
    <text evidence="1 15">Belongs to the helicase family. RecG subfamily.</text>
</comment>
<dbReference type="Pfam" id="PF17191">
    <property type="entry name" value="RecG_wedge"/>
    <property type="match status" value="1"/>
</dbReference>
<evidence type="ECO:0000259" key="17">
    <source>
        <dbReference type="PROSITE" id="PS51194"/>
    </source>
</evidence>
<dbReference type="PANTHER" id="PTHR47964">
    <property type="entry name" value="ATP-DEPENDENT DNA HELICASE HOMOLOG RECG, CHLOROPLASTIC"/>
    <property type="match status" value="1"/>
</dbReference>
<dbReference type="GO" id="GO:0016787">
    <property type="term" value="F:hydrolase activity"/>
    <property type="evidence" value="ECO:0007669"/>
    <property type="project" value="UniProtKB-KW"/>
</dbReference>
<organism evidence="18 19">
    <name type="scientific">Flavobacterium rivulicola</name>
    <dbReference type="NCBI Taxonomy" id="2732161"/>
    <lineage>
        <taxon>Bacteria</taxon>
        <taxon>Pseudomonadati</taxon>
        <taxon>Bacteroidota</taxon>
        <taxon>Flavobacteriia</taxon>
        <taxon>Flavobacteriales</taxon>
        <taxon>Flavobacteriaceae</taxon>
        <taxon>Flavobacterium</taxon>
    </lineage>
</organism>
<dbReference type="Gene3D" id="2.40.50.140">
    <property type="entry name" value="Nucleic acid-binding proteins"/>
    <property type="match status" value="1"/>
</dbReference>
<evidence type="ECO:0000256" key="7">
    <source>
        <dbReference type="ARBA" id="ARBA00022840"/>
    </source>
</evidence>
<dbReference type="AlphaFoldDB" id="A0A7Y3RA62"/>
<feature type="domain" description="Helicase C-terminal" evidence="17">
    <location>
        <begin position="474"/>
        <end position="634"/>
    </location>
</feature>
<dbReference type="PROSITE" id="PS51192">
    <property type="entry name" value="HELICASE_ATP_BIND_1"/>
    <property type="match status" value="1"/>
</dbReference>
<evidence type="ECO:0000256" key="9">
    <source>
        <dbReference type="ARBA" id="ARBA00023172"/>
    </source>
</evidence>
<dbReference type="InterPro" id="IPR047112">
    <property type="entry name" value="RecG/Mfd"/>
</dbReference>
<dbReference type="SMART" id="SM00490">
    <property type="entry name" value="HELICc"/>
    <property type="match status" value="1"/>
</dbReference>
<dbReference type="CDD" id="cd17992">
    <property type="entry name" value="DEXHc_RecG"/>
    <property type="match status" value="1"/>
</dbReference>
<dbReference type="NCBIfam" id="TIGR00643">
    <property type="entry name" value="recG"/>
    <property type="match status" value="1"/>
</dbReference>
<feature type="domain" description="Helicase ATP-binding" evidence="16">
    <location>
        <begin position="286"/>
        <end position="448"/>
    </location>
</feature>
<dbReference type="InterPro" id="IPR045562">
    <property type="entry name" value="RecG_dom3_C"/>
</dbReference>
<dbReference type="NCBIfam" id="NF008165">
    <property type="entry name" value="PRK10917.1-3"/>
    <property type="match status" value="1"/>
</dbReference>
<keyword evidence="8" id="KW-0238">DNA-binding</keyword>
<comment type="catalytic activity">
    <reaction evidence="12 15">
        <text>Couples ATP hydrolysis with the unwinding of duplex DNA by translocating in the 3'-5' direction.</text>
        <dbReference type="EC" id="5.6.2.4"/>
    </reaction>
</comment>
<dbReference type="PROSITE" id="PS51194">
    <property type="entry name" value="HELICASE_CTER"/>
    <property type="match status" value="1"/>
</dbReference>
<keyword evidence="3 15" id="KW-0547">Nucleotide-binding</keyword>
<keyword evidence="11" id="KW-0413">Isomerase</keyword>
<dbReference type="SUPFAM" id="SSF52540">
    <property type="entry name" value="P-loop containing nucleoside triphosphate hydrolases"/>
    <property type="match status" value="2"/>
</dbReference>
<keyword evidence="9 15" id="KW-0233">DNA recombination</keyword>
<accession>A0A7Y3RA62</accession>
<dbReference type="Proteomes" id="UP000536509">
    <property type="component" value="Unassembled WGS sequence"/>
</dbReference>
<dbReference type="GO" id="GO:0005524">
    <property type="term" value="F:ATP binding"/>
    <property type="evidence" value="ECO:0007669"/>
    <property type="project" value="UniProtKB-KW"/>
</dbReference>
<dbReference type="NCBIfam" id="NF008168">
    <property type="entry name" value="PRK10917.2-2"/>
    <property type="match status" value="1"/>
</dbReference>
<evidence type="ECO:0000313" key="18">
    <source>
        <dbReference type="EMBL" id="NNT72172.1"/>
    </source>
</evidence>
<dbReference type="GO" id="GO:0043138">
    <property type="term" value="F:3'-5' DNA helicase activity"/>
    <property type="evidence" value="ECO:0007669"/>
    <property type="project" value="UniProtKB-EC"/>
</dbReference>
<dbReference type="InterPro" id="IPR004609">
    <property type="entry name" value="ATP-dep_DNA_helicase_RecG"/>
</dbReference>
<dbReference type="PANTHER" id="PTHR47964:SF1">
    <property type="entry name" value="ATP-DEPENDENT DNA HELICASE HOMOLOG RECG, CHLOROPLASTIC"/>
    <property type="match status" value="1"/>
</dbReference>
<evidence type="ECO:0000256" key="1">
    <source>
        <dbReference type="ARBA" id="ARBA00007504"/>
    </source>
</evidence>
<dbReference type="CDD" id="cd04488">
    <property type="entry name" value="RecG_wedge_OBF"/>
    <property type="match status" value="1"/>
</dbReference>
<dbReference type="InterPro" id="IPR014001">
    <property type="entry name" value="Helicase_ATP-bd"/>
</dbReference>
<comment type="caution">
    <text evidence="18">The sequence shown here is derived from an EMBL/GenBank/DDBJ whole genome shotgun (WGS) entry which is preliminary data.</text>
</comment>
<evidence type="ECO:0000256" key="3">
    <source>
        <dbReference type="ARBA" id="ARBA00022741"/>
    </source>
</evidence>
<evidence type="ECO:0000256" key="6">
    <source>
        <dbReference type="ARBA" id="ARBA00022806"/>
    </source>
</evidence>
<dbReference type="Pfam" id="PF00271">
    <property type="entry name" value="Helicase_C"/>
    <property type="match status" value="1"/>
</dbReference>
<evidence type="ECO:0000256" key="15">
    <source>
        <dbReference type="RuleBase" id="RU363016"/>
    </source>
</evidence>
<dbReference type="InterPro" id="IPR011545">
    <property type="entry name" value="DEAD/DEAH_box_helicase_dom"/>
</dbReference>
<evidence type="ECO:0000256" key="10">
    <source>
        <dbReference type="ARBA" id="ARBA00023204"/>
    </source>
</evidence>
<dbReference type="GO" id="GO:0003677">
    <property type="term" value="F:DNA binding"/>
    <property type="evidence" value="ECO:0007669"/>
    <property type="project" value="UniProtKB-KW"/>
</dbReference>
<evidence type="ECO:0000256" key="5">
    <source>
        <dbReference type="ARBA" id="ARBA00022801"/>
    </source>
</evidence>
<dbReference type="InterPro" id="IPR027417">
    <property type="entry name" value="P-loop_NTPase"/>
</dbReference>
<reference evidence="18 19" key="1">
    <citation type="submission" date="2020-05" db="EMBL/GenBank/DDBJ databases">
        <title>Draft genome of Flavobacterium sp. IMCC34852.</title>
        <authorList>
            <person name="Song J."/>
            <person name="Cho J.-C."/>
        </authorList>
    </citation>
    <scope>NUCLEOTIDE SEQUENCE [LARGE SCALE GENOMIC DNA]</scope>
    <source>
        <strain evidence="18 19">IMCC34852</strain>
    </source>
</reference>
<keyword evidence="5 15" id="KW-0378">Hydrolase</keyword>
<name>A0A7Y3RA62_9FLAO</name>
<comment type="catalytic activity">
    <reaction evidence="14 15">
        <text>ATP + H2O = ADP + phosphate + H(+)</text>
        <dbReference type="Rhea" id="RHEA:13065"/>
        <dbReference type="ChEBI" id="CHEBI:15377"/>
        <dbReference type="ChEBI" id="CHEBI:15378"/>
        <dbReference type="ChEBI" id="CHEBI:30616"/>
        <dbReference type="ChEBI" id="CHEBI:43474"/>
        <dbReference type="ChEBI" id="CHEBI:456216"/>
        <dbReference type="EC" id="5.6.2.4"/>
    </reaction>
</comment>
<evidence type="ECO:0000256" key="12">
    <source>
        <dbReference type="ARBA" id="ARBA00034617"/>
    </source>
</evidence>
<keyword evidence="7 15" id="KW-0067">ATP-binding</keyword>
<keyword evidence="10 15" id="KW-0234">DNA repair</keyword>
<evidence type="ECO:0000256" key="2">
    <source>
        <dbReference type="ARBA" id="ARBA00017846"/>
    </source>
</evidence>
<evidence type="ECO:0000256" key="14">
    <source>
        <dbReference type="ARBA" id="ARBA00048988"/>
    </source>
</evidence>
<dbReference type="InterPro" id="IPR012340">
    <property type="entry name" value="NA-bd_OB-fold"/>
</dbReference>
<keyword evidence="4 15" id="KW-0227">DNA damage</keyword>
<comment type="function">
    <text evidence="15">Plays a critical role in recombination and DNA repair. Helps process Holliday junction intermediates to mature products by catalyzing branch migration. Has replication fork regression activity, unwinds stalled or blocked replication forks to make a HJ that can be resolved. Has a DNA unwinding activity characteristic of a DNA helicase with 3'-5' polarity.</text>
</comment>
<evidence type="ECO:0000259" key="16">
    <source>
        <dbReference type="PROSITE" id="PS51192"/>
    </source>
</evidence>
<protein>
    <recommendedName>
        <fullName evidence="2 15">ATP-dependent DNA helicase RecG</fullName>
        <ecNumber evidence="13 15">5.6.2.4</ecNumber>
    </recommendedName>
</protein>
<dbReference type="EC" id="5.6.2.4" evidence="13 15"/>
<sequence length="702" mass="80415">MSNNLLQTPIEYLKGVGPQRGELLRKEIGIHRYEDLLNFYPNRYIDRTRYYKINELNNNPAEVQIIGKIINIKTVEFGKAKKRLVAVFVDETGQMELNWFQGHKWIRDTLKLNTPYVIFGKVTNFNGQYSMAHPEMELLNEHEQSLRSAMQPVYPSTETLTNRGISNRVINKMMQQVFLETQAKFTETLPQYLLEELKLIPKNAALFNIHFPKSPELLAKAQFRLKFEELFFIQLQLITKNLVRKHKIKGHPFTVVGENFNNFYQNHLPFELTNAQKKVLKEIRNDMGTNAQMNRLLQGDVGSGKTIVALMAMLIALDNGFQSCLMAPTEILANQHYNGLTELAKDLNINIKILTGSTKTAERKIIHEELENGSLHILIGTHALLEDKVQFNNLGLAIIDEQHRFGVEQRSKLWQKNNIPPHILVMTATPIPRTLAMSLYGDLDISVIDELPPGRKPIQTVHRYDSNRLKVWKFIKDEIAKGRQIYIVYPLIKESETMDYKDLMDGYESISRDFPLPQYSISMVHGKMKPADKDAEMKRFAEGKTNIMVATTVIEVGVNIPNASVMIIESAERFGLSQLHQLRGRVGRGAEQSYCILMTSFKLSNDSKIRLETMCKTNDGFEIAEVDLKLRGPGDIMGKQQSGVLNLQIADLVKDKDILLLARHEAMKLLKKDAALTLPEHQTLRAVYIELTKKKNIWNYIS</sequence>
<dbReference type="SMART" id="SM00487">
    <property type="entry name" value="DEXDc"/>
    <property type="match status" value="1"/>
</dbReference>
<dbReference type="Gene3D" id="3.40.50.300">
    <property type="entry name" value="P-loop containing nucleotide triphosphate hydrolases"/>
    <property type="match status" value="2"/>
</dbReference>
<dbReference type="RefSeq" id="WP_171222356.1">
    <property type="nucleotide sequence ID" value="NZ_CP121446.1"/>
</dbReference>
<dbReference type="InterPro" id="IPR033454">
    <property type="entry name" value="RecG_wedge"/>
</dbReference>
<dbReference type="SUPFAM" id="SSF50249">
    <property type="entry name" value="Nucleic acid-binding proteins"/>
    <property type="match status" value="1"/>
</dbReference>
<dbReference type="GO" id="GO:0006310">
    <property type="term" value="P:DNA recombination"/>
    <property type="evidence" value="ECO:0007669"/>
    <property type="project" value="UniProtKB-UniRule"/>
</dbReference>
<proteinExistence type="inferred from homology"/>